<evidence type="ECO:0000313" key="3">
    <source>
        <dbReference type="Proteomes" id="UP001162640"/>
    </source>
</evidence>
<comment type="caution">
    <text evidence="2">The sequence shown here is derived from an EMBL/GenBank/DDBJ whole genome shotgun (WGS) entry which is preliminary data.</text>
</comment>
<feature type="compositionally biased region" description="Basic and acidic residues" evidence="1">
    <location>
        <begin position="221"/>
        <end position="234"/>
    </location>
</feature>
<sequence length="798" mass="89465">MSSSLITNDDPASGVENPQISTPPKSEEINPTTAENTANPQPDKSFLEIVKSFNTLRGPDVLSGVPTSHGENRQTSPPSTPEGTKHTTAQTSNRTNPNDAPAGPSNPHSADTGSVMFDLFGCKNDDGNAKAESEGGRKNCSAEILDLNNPIFSNVTGYSAPADSPSYEMIKAKDEETGLALLLLLEDEKKKVEKLKAELKAQKAMQGRGAWQQPTPPQLPLERKPQESKEKHEAKLKEVRDLKVKGKESKEEMKELKNKHKEDLKQDKAARVMQAKARQFGARKQVAKKRKLRDQHRAVKCIQRAYRAYRAATYHGLPVDMSSGWEFVRHLKGTTYHSFDAITYKASSGTSVKCTSWTQFWSHWTDCPVPTHCPGCMPDDRDGRAHPIGLKARNGKPGVRSPNVIGAHVVAKRWVEDLEDHEYIFGIMPCCSACNNSSNEYGLFWRSKVVPIANLNTGKFVGRFWLREGTSRSNEYWTKIDKVADMDVEADPNPSPDKRKMLSRCKKNKDGKYDALKITGSCTTKSGKVREDVECIYVDPDDYLHAISIMHKGRMHLGGRNAKQRADQGEHVKWPAYDINVTSVPKLNAEAYLGLEDEKGTWKALLRDEEDKTRARKLVRSNAKAECDNATTTEEILKSFMAYIMVEVEIRNEIERDKWDEEGKKRVLEKERRRVRKELGKVRKELGKVDGAVLKCIKELEHGKVIELTDLNKDLRHAIHGICKDLGRSTKSEDGDKNQLKRMKVKNGEFTEEELVDLREGNRDGKAEDDKATDGGSRDFTEKEIAKVTEKMAAANVA</sequence>
<gene>
    <name evidence="2" type="ORF">TL16_g06407</name>
</gene>
<feature type="region of interest" description="Disordered" evidence="1">
    <location>
        <begin position="752"/>
        <end position="783"/>
    </location>
</feature>
<feature type="compositionally biased region" description="Polar residues" evidence="1">
    <location>
        <begin position="16"/>
        <end position="42"/>
    </location>
</feature>
<feature type="region of interest" description="Disordered" evidence="1">
    <location>
        <begin position="1"/>
        <end position="137"/>
    </location>
</feature>
<accession>A0A9W7ECV3</accession>
<dbReference type="EMBL" id="BLQM01000193">
    <property type="protein sequence ID" value="GMH74222.1"/>
    <property type="molecule type" value="Genomic_DNA"/>
</dbReference>
<feature type="region of interest" description="Disordered" evidence="1">
    <location>
        <begin position="203"/>
        <end position="234"/>
    </location>
</feature>
<dbReference type="AlphaFoldDB" id="A0A9W7ECV3"/>
<organism evidence="2 3">
    <name type="scientific">Triparma laevis f. inornata</name>
    <dbReference type="NCBI Taxonomy" id="1714386"/>
    <lineage>
        <taxon>Eukaryota</taxon>
        <taxon>Sar</taxon>
        <taxon>Stramenopiles</taxon>
        <taxon>Ochrophyta</taxon>
        <taxon>Bolidophyceae</taxon>
        <taxon>Parmales</taxon>
        <taxon>Triparmaceae</taxon>
        <taxon>Triparma</taxon>
    </lineage>
</organism>
<proteinExistence type="predicted"/>
<feature type="region of interest" description="Disordered" evidence="1">
    <location>
        <begin position="246"/>
        <end position="267"/>
    </location>
</feature>
<protein>
    <submittedName>
        <fullName evidence="2">Uncharacterized protein</fullName>
    </submittedName>
</protein>
<name>A0A9W7ECV3_9STRA</name>
<evidence type="ECO:0000313" key="2">
    <source>
        <dbReference type="EMBL" id="GMH74222.1"/>
    </source>
</evidence>
<feature type="compositionally biased region" description="Polar residues" evidence="1">
    <location>
        <begin position="86"/>
        <end position="98"/>
    </location>
</feature>
<dbReference type="Proteomes" id="UP001162640">
    <property type="component" value="Unassembled WGS sequence"/>
</dbReference>
<evidence type="ECO:0000256" key="1">
    <source>
        <dbReference type="SAM" id="MobiDB-lite"/>
    </source>
</evidence>
<feature type="compositionally biased region" description="Basic and acidic residues" evidence="1">
    <location>
        <begin position="756"/>
        <end position="783"/>
    </location>
</feature>
<reference evidence="3" key="1">
    <citation type="journal article" date="2023" name="Commun. Biol.">
        <title>Genome analysis of Parmales, the sister group of diatoms, reveals the evolutionary specialization of diatoms from phago-mixotrophs to photoautotrophs.</title>
        <authorList>
            <person name="Ban H."/>
            <person name="Sato S."/>
            <person name="Yoshikawa S."/>
            <person name="Yamada K."/>
            <person name="Nakamura Y."/>
            <person name="Ichinomiya M."/>
            <person name="Sato N."/>
            <person name="Blanc-Mathieu R."/>
            <person name="Endo H."/>
            <person name="Kuwata A."/>
            <person name="Ogata H."/>
        </authorList>
    </citation>
    <scope>NUCLEOTIDE SEQUENCE [LARGE SCALE GENOMIC DNA]</scope>
</reference>
<dbReference type="PROSITE" id="PS50096">
    <property type="entry name" value="IQ"/>
    <property type="match status" value="1"/>
</dbReference>
<feature type="compositionally biased region" description="Basic and acidic residues" evidence="1">
    <location>
        <begin position="123"/>
        <end position="137"/>
    </location>
</feature>